<reference evidence="2 3" key="1">
    <citation type="journal article" date="2020" name="ISME J.">
        <title>Comparative genomics reveals insights into cyanobacterial evolution and habitat adaptation.</title>
        <authorList>
            <person name="Chen M.Y."/>
            <person name="Teng W.K."/>
            <person name="Zhao L."/>
            <person name="Hu C.X."/>
            <person name="Zhou Y.K."/>
            <person name="Han B.P."/>
            <person name="Song L.R."/>
            <person name="Shu W.S."/>
        </authorList>
    </citation>
    <scope>NUCLEOTIDE SEQUENCE [LARGE SCALE GENOMIC DNA]</scope>
    <source>
        <strain evidence="2 3">FACHB-1040</strain>
    </source>
</reference>
<dbReference type="NCBIfam" id="TIGR02607">
    <property type="entry name" value="antidote_HigA"/>
    <property type="match status" value="1"/>
</dbReference>
<dbReference type="SUPFAM" id="SSF47413">
    <property type="entry name" value="lambda repressor-like DNA-binding domains"/>
    <property type="match status" value="1"/>
</dbReference>
<dbReference type="PANTHER" id="PTHR36924">
    <property type="entry name" value="ANTITOXIN HIGA-1"/>
    <property type="match status" value="1"/>
</dbReference>
<evidence type="ECO:0000313" key="3">
    <source>
        <dbReference type="Proteomes" id="UP000606721"/>
    </source>
</evidence>
<evidence type="ECO:0000313" key="2">
    <source>
        <dbReference type="EMBL" id="MBD2279783.1"/>
    </source>
</evidence>
<dbReference type="RefSeq" id="WP_190383591.1">
    <property type="nucleotide sequence ID" value="NZ_JACJQT010000043.1"/>
</dbReference>
<dbReference type="Proteomes" id="UP000606721">
    <property type="component" value="Unassembled WGS sequence"/>
</dbReference>
<accession>A0ABR8BZV2</accession>
<dbReference type="PANTHER" id="PTHR36924:SF1">
    <property type="entry name" value="ANTITOXIN HIGA-1"/>
    <property type="match status" value="1"/>
</dbReference>
<dbReference type="InterPro" id="IPR013430">
    <property type="entry name" value="Toxin_antidote_HigA"/>
</dbReference>
<dbReference type="EMBL" id="JACJQT010000043">
    <property type="protein sequence ID" value="MBD2279783.1"/>
    <property type="molecule type" value="Genomic_DNA"/>
</dbReference>
<dbReference type="Gene3D" id="1.10.260.40">
    <property type="entry name" value="lambda repressor-like DNA-binding domains"/>
    <property type="match status" value="1"/>
</dbReference>
<proteinExistence type="predicted"/>
<comment type="caution">
    <text evidence="2">The sequence shown here is derived from an EMBL/GenBank/DDBJ whole genome shotgun (WGS) entry which is preliminary data.</text>
</comment>
<evidence type="ECO:0000256" key="1">
    <source>
        <dbReference type="ARBA" id="ARBA00023125"/>
    </source>
</evidence>
<name>A0ABR8BZV2_APHFL</name>
<sequence length="77" mass="8961">MENNLLYNPHAGEILKYEFLEELDISENTLAVNLGLTYPTIQGIITGKLKIKADINLCLWLYFRFSDGYFLRLQNAY</sequence>
<organism evidence="2 3">
    <name type="scientific">Aphanizomenon flos-aquae FACHB-1040</name>
    <dbReference type="NCBI Taxonomy" id="2692887"/>
    <lineage>
        <taxon>Bacteria</taxon>
        <taxon>Bacillati</taxon>
        <taxon>Cyanobacteriota</taxon>
        <taxon>Cyanophyceae</taxon>
        <taxon>Nostocales</taxon>
        <taxon>Aphanizomenonaceae</taxon>
        <taxon>Aphanizomenon</taxon>
    </lineage>
</organism>
<dbReference type="InterPro" id="IPR010982">
    <property type="entry name" value="Lambda_DNA-bd_dom_sf"/>
</dbReference>
<keyword evidence="3" id="KW-1185">Reference proteome</keyword>
<keyword evidence="1" id="KW-0238">DNA-binding</keyword>
<protein>
    <submittedName>
        <fullName evidence="2">HigA family addiction module antidote protein</fullName>
    </submittedName>
</protein>
<gene>
    <name evidence="2" type="ORF">H6F99_16225</name>
</gene>